<gene>
    <name evidence="8" type="ORF">NB231_14143</name>
</gene>
<evidence type="ECO:0000256" key="3">
    <source>
        <dbReference type="ARBA" id="ARBA00023237"/>
    </source>
</evidence>
<evidence type="ECO:0000256" key="4">
    <source>
        <dbReference type="PROSITE-ProRule" id="PRU00473"/>
    </source>
</evidence>
<dbReference type="PROSITE" id="PS51257">
    <property type="entry name" value="PROKAR_LIPOPROTEIN"/>
    <property type="match status" value="1"/>
</dbReference>
<dbReference type="STRING" id="314278.NB231_14143"/>
<dbReference type="PROSITE" id="PS51123">
    <property type="entry name" value="OMPA_2"/>
    <property type="match status" value="1"/>
</dbReference>
<dbReference type="InterPro" id="IPR006665">
    <property type="entry name" value="OmpA-like"/>
</dbReference>
<keyword evidence="5" id="KW-0175">Coiled coil</keyword>
<feature type="chain" id="PRO_5002665263" evidence="6">
    <location>
        <begin position="22"/>
        <end position="263"/>
    </location>
</feature>
<dbReference type="PANTHER" id="PTHR30329">
    <property type="entry name" value="STATOR ELEMENT OF FLAGELLAR MOTOR COMPLEX"/>
    <property type="match status" value="1"/>
</dbReference>
<keyword evidence="3" id="KW-0998">Cell outer membrane</keyword>
<dbReference type="InterPro" id="IPR050330">
    <property type="entry name" value="Bact_OuterMem_StrucFunc"/>
</dbReference>
<reference evidence="8 9" key="1">
    <citation type="submission" date="2006-02" db="EMBL/GenBank/DDBJ databases">
        <authorList>
            <person name="Waterbury J."/>
            <person name="Ferriera S."/>
            <person name="Johnson J."/>
            <person name="Kravitz S."/>
            <person name="Halpern A."/>
            <person name="Remington K."/>
            <person name="Beeson K."/>
            <person name="Tran B."/>
            <person name="Rogers Y.-H."/>
            <person name="Friedman R."/>
            <person name="Venter J.C."/>
        </authorList>
    </citation>
    <scope>NUCLEOTIDE SEQUENCE [LARGE SCALE GENOMIC DNA]</scope>
    <source>
        <strain evidence="8 9">Nb-231</strain>
    </source>
</reference>
<dbReference type="Proteomes" id="UP000003374">
    <property type="component" value="Unassembled WGS sequence"/>
</dbReference>
<proteinExistence type="predicted"/>
<evidence type="ECO:0000313" key="9">
    <source>
        <dbReference type="Proteomes" id="UP000003374"/>
    </source>
</evidence>
<comment type="subcellular location">
    <subcellularLocation>
        <location evidence="1">Cell outer membrane</location>
    </subcellularLocation>
</comment>
<organism evidence="8 9">
    <name type="scientific">Nitrococcus mobilis Nb-231</name>
    <dbReference type="NCBI Taxonomy" id="314278"/>
    <lineage>
        <taxon>Bacteria</taxon>
        <taxon>Pseudomonadati</taxon>
        <taxon>Pseudomonadota</taxon>
        <taxon>Gammaproteobacteria</taxon>
        <taxon>Chromatiales</taxon>
        <taxon>Ectothiorhodospiraceae</taxon>
        <taxon>Nitrococcus</taxon>
    </lineage>
</organism>
<sequence>MNHRILIALLGSALLAACRSAPVQQNLDALGTAQQAVARAAADQQVQAYTAVELRRAQDSLQAAQTAWTEEQNQARAEHLAYTAQRHAEIAQAEAAKQAAIVQSQQIMKQRDTLRLQSRSQLVETQQRQIEVLREQLAELKPKQTEQGIMLTLSHVLFAFDSARLQSAAQAPLDKLATYLRERPQIQVKIVGYTDSTGAANYNQRLSKRRAQSVADAMAQRGVERASMRVVGRGESNPVASNATEQGRQLNRRVEFTLLNQAN</sequence>
<keyword evidence="2 4" id="KW-0472">Membrane</keyword>
<evidence type="ECO:0000256" key="1">
    <source>
        <dbReference type="ARBA" id="ARBA00004442"/>
    </source>
</evidence>
<keyword evidence="6" id="KW-0732">Signal</keyword>
<dbReference type="PRINTS" id="PR01021">
    <property type="entry name" value="OMPADOMAIN"/>
</dbReference>
<evidence type="ECO:0000256" key="6">
    <source>
        <dbReference type="SAM" id="SignalP"/>
    </source>
</evidence>
<dbReference type="PANTHER" id="PTHR30329:SF21">
    <property type="entry name" value="LIPOPROTEIN YIAD-RELATED"/>
    <property type="match status" value="1"/>
</dbReference>
<dbReference type="GO" id="GO:0009279">
    <property type="term" value="C:cell outer membrane"/>
    <property type="evidence" value="ECO:0007669"/>
    <property type="project" value="UniProtKB-SubCell"/>
</dbReference>
<keyword evidence="9" id="KW-1185">Reference proteome</keyword>
<dbReference type="CDD" id="cd07185">
    <property type="entry name" value="OmpA_C-like"/>
    <property type="match status" value="1"/>
</dbReference>
<evidence type="ECO:0000259" key="7">
    <source>
        <dbReference type="PROSITE" id="PS51123"/>
    </source>
</evidence>
<evidence type="ECO:0000256" key="2">
    <source>
        <dbReference type="ARBA" id="ARBA00023136"/>
    </source>
</evidence>
<dbReference type="InterPro" id="IPR036737">
    <property type="entry name" value="OmpA-like_sf"/>
</dbReference>
<accession>A4BKX9</accession>
<dbReference type="AlphaFoldDB" id="A4BKX9"/>
<evidence type="ECO:0000256" key="5">
    <source>
        <dbReference type="SAM" id="Coils"/>
    </source>
</evidence>
<dbReference type="SUPFAM" id="SSF103088">
    <property type="entry name" value="OmpA-like"/>
    <property type="match status" value="1"/>
</dbReference>
<feature type="domain" description="OmpA-like" evidence="7">
    <location>
        <begin position="145"/>
        <end position="262"/>
    </location>
</feature>
<comment type="caution">
    <text evidence="8">The sequence shown here is derived from an EMBL/GenBank/DDBJ whole genome shotgun (WGS) entry which is preliminary data.</text>
</comment>
<dbReference type="InterPro" id="IPR025511">
    <property type="entry name" value="DUF4398"/>
</dbReference>
<evidence type="ECO:0000313" key="8">
    <source>
        <dbReference type="EMBL" id="EAR22967.1"/>
    </source>
</evidence>
<name>A4BKX9_9GAMM</name>
<dbReference type="OrthoDB" id="9805832at2"/>
<dbReference type="Gene3D" id="1.20.1270.390">
    <property type="match status" value="1"/>
</dbReference>
<dbReference type="EMBL" id="AAOF01000001">
    <property type="protein sequence ID" value="EAR22967.1"/>
    <property type="molecule type" value="Genomic_DNA"/>
</dbReference>
<dbReference type="RefSeq" id="WP_005003750.1">
    <property type="nucleotide sequence ID" value="NZ_CH672427.1"/>
</dbReference>
<dbReference type="InterPro" id="IPR006664">
    <property type="entry name" value="OMP_bac"/>
</dbReference>
<dbReference type="Gene3D" id="3.30.1330.60">
    <property type="entry name" value="OmpA-like domain"/>
    <property type="match status" value="1"/>
</dbReference>
<dbReference type="Pfam" id="PF14346">
    <property type="entry name" value="DUF4398"/>
    <property type="match status" value="1"/>
</dbReference>
<protein>
    <submittedName>
        <fullName evidence="8">OmpA/MotB</fullName>
    </submittedName>
</protein>
<feature type="coiled-coil region" evidence="5">
    <location>
        <begin position="116"/>
        <end position="143"/>
    </location>
</feature>
<dbReference type="eggNOG" id="COG2885">
    <property type="taxonomic scope" value="Bacteria"/>
</dbReference>
<dbReference type="HOGENOM" id="CLU_016890_14_2_6"/>
<dbReference type="Pfam" id="PF00691">
    <property type="entry name" value="OmpA"/>
    <property type="match status" value="1"/>
</dbReference>
<feature type="signal peptide" evidence="6">
    <location>
        <begin position="1"/>
        <end position="21"/>
    </location>
</feature>